<reference evidence="2" key="1">
    <citation type="submission" date="2022-11" db="UniProtKB">
        <authorList>
            <consortium name="WormBaseParasite"/>
        </authorList>
    </citation>
    <scope>IDENTIFICATION</scope>
</reference>
<organism evidence="1 2">
    <name type="scientific">Panagrolaimus sp. PS1159</name>
    <dbReference type="NCBI Taxonomy" id="55785"/>
    <lineage>
        <taxon>Eukaryota</taxon>
        <taxon>Metazoa</taxon>
        <taxon>Ecdysozoa</taxon>
        <taxon>Nematoda</taxon>
        <taxon>Chromadorea</taxon>
        <taxon>Rhabditida</taxon>
        <taxon>Tylenchina</taxon>
        <taxon>Panagrolaimomorpha</taxon>
        <taxon>Panagrolaimoidea</taxon>
        <taxon>Panagrolaimidae</taxon>
        <taxon>Panagrolaimus</taxon>
    </lineage>
</organism>
<evidence type="ECO:0000313" key="1">
    <source>
        <dbReference type="Proteomes" id="UP000887580"/>
    </source>
</evidence>
<name>A0AC35F0Y4_9BILA</name>
<sequence length="643" mass="74047">MSFVPIKDGDFTSTIYGMIKEHRYAETIRILQYELQRTPNSRAALSLLGYCYYTTQDFVMAAECYDKLTQLAPDHTDYKLYHAQALYNAFMFPEAVAVMSQIDDPKMEPEVIKLDSAIKYREEDINNARILVERYEPEDPDMEFNLACLDYKDGKYTEALKKFVATSNVHGYMADEYYSIALCHYNMGAFTQANKYIGEIIDRGVKDYPELGVGLVTEGMDVRSVGNSLLLHETSLIEACNLKFAIEYRNKEMDAAREALTDMPPRSEEELDPVTLHNQALINIENNLADSFAKLQYLLSQNPFPPETFANLLFLYCRYEYFDLAADVLAENAHLTYRYLSQYTYDYLDALISQQSSLDEAYQKFDAMGNEIMNTLTKFKEKIEEFEEDEEKLNTVMEERSQLMERFIPVIMAQAKIEWERGHFEALEKLWHRWSEHANKEDTFKLNVAHTLFMREKYKDSADFYEPLIAGKEESDLLSVSAIVLANVCVCWVMVNHNDLAEALINKVKRAEEVAPEKKQFHTCIIHLVIGTLYCAKSNNEFGIARIIEALQDCEKVLGIDTWFYTKRCVLSVLESMTKHITVMRDDIMGMLLSTLENCEIHGKDIPTMAEGPLVSGQVSDVRKTVAFEARLLRALILKIMGY</sequence>
<dbReference type="Proteomes" id="UP000887580">
    <property type="component" value="Unplaced"/>
</dbReference>
<dbReference type="WBParaSite" id="PS1159_v2.g12068.t1">
    <property type="protein sequence ID" value="PS1159_v2.g12068.t1"/>
    <property type="gene ID" value="PS1159_v2.g12068"/>
</dbReference>
<protein>
    <submittedName>
        <fullName evidence="2">Tetratricopeptide repeat protein 30</fullName>
    </submittedName>
</protein>
<evidence type="ECO:0000313" key="2">
    <source>
        <dbReference type="WBParaSite" id="PS1159_v2.g12068.t1"/>
    </source>
</evidence>
<accession>A0AC35F0Y4</accession>
<proteinExistence type="predicted"/>